<evidence type="ECO:0000256" key="5">
    <source>
        <dbReference type="ARBA" id="ARBA00022676"/>
    </source>
</evidence>
<keyword evidence="4" id="KW-0645">Protease</keyword>
<keyword evidence="7" id="KW-0378">Hydrolase</keyword>
<feature type="compositionally biased region" description="Basic and acidic residues" evidence="14">
    <location>
        <begin position="69"/>
        <end position="95"/>
    </location>
</feature>
<evidence type="ECO:0000256" key="2">
    <source>
        <dbReference type="ARBA" id="ARBA00007739"/>
    </source>
</evidence>
<dbReference type="GO" id="GO:0008658">
    <property type="term" value="F:penicillin binding"/>
    <property type="evidence" value="ECO:0007669"/>
    <property type="project" value="InterPro"/>
</dbReference>
<evidence type="ECO:0000256" key="15">
    <source>
        <dbReference type="SAM" id="Phobius"/>
    </source>
</evidence>
<comment type="similarity">
    <text evidence="2">In the N-terminal section; belongs to the glycosyltransferase 51 family.</text>
</comment>
<accession>A0A918Y3B5</accession>
<keyword evidence="10" id="KW-0511">Multifunctional enzyme</keyword>
<feature type="compositionally biased region" description="Gly residues" evidence="14">
    <location>
        <begin position="865"/>
        <end position="885"/>
    </location>
</feature>
<dbReference type="RefSeq" id="WP_373298026.1">
    <property type="nucleotide sequence ID" value="NZ_BMVF01000007.1"/>
</dbReference>
<dbReference type="SUPFAM" id="SSF53955">
    <property type="entry name" value="Lysozyme-like"/>
    <property type="match status" value="1"/>
</dbReference>
<evidence type="ECO:0008006" key="20">
    <source>
        <dbReference type="Google" id="ProtNLM"/>
    </source>
</evidence>
<comment type="catalytic activity">
    <reaction evidence="12">
        <text>Preferential cleavage: (Ac)2-L-Lys-D-Ala-|-D-Ala. Also transpeptidation of peptidyl-alanyl moieties that are N-acyl substituents of D-alanine.</text>
        <dbReference type="EC" id="3.4.16.4"/>
    </reaction>
</comment>
<evidence type="ECO:0000256" key="13">
    <source>
        <dbReference type="ARBA" id="ARBA00049902"/>
    </source>
</evidence>
<evidence type="ECO:0000256" key="8">
    <source>
        <dbReference type="ARBA" id="ARBA00022960"/>
    </source>
</evidence>
<dbReference type="GO" id="GO:0030288">
    <property type="term" value="C:outer membrane-bounded periplasmic space"/>
    <property type="evidence" value="ECO:0007669"/>
    <property type="project" value="TreeGrafter"/>
</dbReference>
<evidence type="ECO:0000256" key="7">
    <source>
        <dbReference type="ARBA" id="ARBA00022801"/>
    </source>
</evidence>
<feature type="region of interest" description="Disordered" evidence="14">
    <location>
        <begin position="848"/>
        <end position="987"/>
    </location>
</feature>
<evidence type="ECO:0000256" key="4">
    <source>
        <dbReference type="ARBA" id="ARBA00022670"/>
    </source>
</evidence>
<dbReference type="AlphaFoldDB" id="A0A918Y3B5"/>
<evidence type="ECO:0000256" key="6">
    <source>
        <dbReference type="ARBA" id="ARBA00022679"/>
    </source>
</evidence>
<keyword evidence="6" id="KW-0808">Transferase</keyword>
<dbReference type="InterPro" id="IPR001460">
    <property type="entry name" value="PCN-bd_Tpept"/>
</dbReference>
<dbReference type="Proteomes" id="UP000608955">
    <property type="component" value="Unassembled WGS sequence"/>
</dbReference>
<evidence type="ECO:0000313" key="18">
    <source>
        <dbReference type="EMBL" id="GHD89370.1"/>
    </source>
</evidence>
<proteinExistence type="inferred from homology"/>
<feature type="compositionally biased region" description="Gly residues" evidence="14">
    <location>
        <begin position="893"/>
        <end position="977"/>
    </location>
</feature>
<dbReference type="GO" id="GO:0008360">
    <property type="term" value="P:regulation of cell shape"/>
    <property type="evidence" value="ECO:0007669"/>
    <property type="project" value="UniProtKB-KW"/>
</dbReference>
<feature type="domain" description="Penicillin-binding protein transpeptidase" evidence="16">
    <location>
        <begin position="541"/>
        <end position="798"/>
    </location>
</feature>
<keyword evidence="15" id="KW-0472">Membrane</keyword>
<evidence type="ECO:0000259" key="16">
    <source>
        <dbReference type="Pfam" id="PF00905"/>
    </source>
</evidence>
<reference evidence="18" key="1">
    <citation type="journal article" date="2014" name="Int. J. Syst. Evol. Microbiol.">
        <title>Complete genome sequence of Corynebacterium casei LMG S-19264T (=DSM 44701T), isolated from a smear-ripened cheese.</title>
        <authorList>
            <consortium name="US DOE Joint Genome Institute (JGI-PGF)"/>
            <person name="Walter F."/>
            <person name="Albersmeier A."/>
            <person name="Kalinowski J."/>
            <person name="Ruckert C."/>
        </authorList>
    </citation>
    <scope>NUCLEOTIDE SEQUENCE</scope>
    <source>
        <strain evidence="18">JCM 4654</strain>
    </source>
</reference>
<comment type="similarity">
    <text evidence="1">In the C-terminal section; belongs to the transpeptidase family.</text>
</comment>
<feature type="domain" description="Glycosyl transferase family 51" evidence="17">
    <location>
        <begin position="271"/>
        <end position="439"/>
    </location>
</feature>
<keyword evidence="19" id="KW-1185">Reference proteome</keyword>
<keyword evidence="15" id="KW-1133">Transmembrane helix</keyword>
<dbReference type="GO" id="GO:0009002">
    <property type="term" value="F:serine-type D-Ala-D-Ala carboxypeptidase activity"/>
    <property type="evidence" value="ECO:0007669"/>
    <property type="project" value="UniProtKB-EC"/>
</dbReference>
<organism evidence="18 19">
    <name type="scientific">Streptomyces naganishii JCM 4654</name>
    <dbReference type="NCBI Taxonomy" id="1306179"/>
    <lineage>
        <taxon>Bacteria</taxon>
        <taxon>Bacillati</taxon>
        <taxon>Actinomycetota</taxon>
        <taxon>Actinomycetes</taxon>
        <taxon>Kitasatosporales</taxon>
        <taxon>Streptomycetaceae</taxon>
        <taxon>Streptomyces</taxon>
    </lineage>
</organism>
<evidence type="ECO:0000259" key="17">
    <source>
        <dbReference type="Pfam" id="PF00912"/>
    </source>
</evidence>
<dbReference type="Pfam" id="PF00912">
    <property type="entry name" value="Transgly"/>
    <property type="match status" value="1"/>
</dbReference>
<dbReference type="GO" id="GO:0006508">
    <property type="term" value="P:proteolysis"/>
    <property type="evidence" value="ECO:0007669"/>
    <property type="project" value="UniProtKB-KW"/>
</dbReference>
<feature type="compositionally biased region" description="Low complexity" evidence="14">
    <location>
        <begin position="853"/>
        <end position="864"/>
    </location>
</feature>
<keyword evidence="8" id="KW-0133">Cell shape</keyword>
<keyword evidence="15" id="KW-0812">Transmembrane</keyword>
<protein>
    <recommendedName>
        <fullName evidence="20">Penicillin-insensitive transglycosylase</fullName>
    </recommendedName>
</protein>
<dbReference type="GO" id="GO:0071555">
    <property type="term" value="P:cell wall organization"/>
    <property type="evidence" value="ECO:0007669"/>
    <property type="project" value="UniProtKB-KW"/>
</dbReference>
<dbReference type="InterPro" id="IPR012338">
    <property type="entry name" value="Beta-lactam/transpept-like"/>
</dbReference>
<feature type="transmembrane region" description="Helical" evidence="15">
    <location>
        <begin position="220"/>
        <end position="242"/>
    </location>
</feature>
<evidence type="ECO:0000256" key="1">
    <source>
        <dbReference type="ARBA" id="ARBA00007090"/>
    </source>
</evidence>
<feature type="region of interest" description="Disordered" evidence="14">
    <location>
        <begin position="1"/>
        <end position="207"/>
    </location>
</feature>
<evidence type="ECO:0000256" key="3">
    <source>
        <dbReference type="ARBA" id="ARBA00022645"/>
    </source>
</evidence>
<name>A0A918Y3B5_9ACTN</name>
<dbReference type="InterPro" id="IPR050396">
    <property type="entry name" value="Glycosyltr_51/Transpeptidase"/>
</dbReference>
<comment type="catalytic activity">
    <reaction evidence="13">
        <text>[GlcNAc-(1-&gt;4)-Mur2Ac(oyl-L-Ala-gamma-D-Glu-L-Lys-D-Ala-D-Ala)](n)-di-trans,octa-cis-undecaprenyl diphosphate + beta-D-GlcNAc-(1-&gt;4)-Mur2Ac(oyl-L-Ala-gamma-D-Glu-L-Lys-D-Ala-D-Ala)-di-trans,octa-cis-undecaprenyl diphosphate = [GlcNAc-(1-&gt;4)-Mur2Ac(oyl-L-Ala-gamma-D-Glu-L-Lys-D-Ala-D-Ala)](n+1)-di-trans,octa-cis-undecaprenyl diphosphate + di-trans,octa-cis-undecaprenyl diphosphate + H(+)</text>
        <dbReference type="Rhea" id="RHEA:23708"/>
        <dbReference type="Rhea" id="RHEA-COMP:9602"/>
        <dbReference type="Rhea" id="RHEA-COMP:9603"/>
        <dbReference type="ChEBI" id="CHEBI:15378"/>
        <dbReference type="ChEBI" id="CHEBI:58405"/>
        <dbReference type="ChEBI" id="CHEBI:60033"/>
        <dbReference type="ChEBI" id="CHEBI:78435"/>
        <dbReference type="EC" id="2.4.99.28"/>
    </reaction>
</comment>
<dbReference type="InterPro" id="IPR036950">
    <property type="entry name" value="PBP_transglycosylase"/>
</dbReference>
<keyword evidence="11" id="KW-0961">Cell wall biogenesis/degradation</keyword>
<evidence type="ECO:0000256" key="12">
    <source>
        <dbReference type="ARBA" id="ARBA00034000"/>
    </source>
</evidence>
<dbReference type="GO" id="GO:0009252">
    <property type="term" value="P:peptidoglycan biosynthetic process"/>
    <property type="evidence" value="ECO:0007669"/>
    <property type="project" value="UniProtKB-KW"/>
</dbReference>
<feature type="compositionally biased region" description="Pro residues" evidence="14">
    <location>
        <begin position="165"/>
        <end position="181"/>
    </location>
</feature>
<comment type="caution">
    <text evidence="18">The sequence shown here is derived from an EMBL/GenBank/DDBJ whole genome shotgun (WGS) entry which is preliminary data.</text>
</comment>
<sequence length="987" mass="100546">MHDMNDEPQPAASPAPPGADPNSGKDTGKADVSDGARAQDTGRGPDEGATDVPDATRTGDSGGRPGESAGKDRAEDTGKGPGEDTGKGPGEDTAERSGQGRAEDVGTGTGEGSGYASAEGAGKAPAGASAEGAGKAPVKRAVAASAEGTAGEPVRPSGNASARPAPVPPSPRPAPTAPPAPRSTSPARPPVEGAAGGAGGKAGRRKRSGWRRLFPTWRMVLGGFITVVLIAIGAFFLGYSLVKIPPANALAMKQANVYLYADGTEIARDGDINRENVSLDQVSMNAQHAVLAAEDRDFYTESAIDPKAMVRAAWNTATGKGRQSGSTITQQYVKNYYLGQEQTVTRKVKEFFISIKLDRNESKSKILEGYLNTSYFGRNAYGIQAAAQAYYGVKAKDLDPARAAYLAALVNAPSEYDVSAHPENRAAAVARWNYVLDGMVKQGWLSASERAGMKFPAPKEATVPTTMSGQRGYLVRAIKDYLAANKILSEDELAAGGYRITTTLQKSRQNAFVKAVDDRLMSKLDKKNRKVDTYVRAGGAAVDPKTGEVVALYGGIDYVKQYTNNATRRDFQVGSTFKPFVLTSAIQNHSTTLDGRTITPGTVYDGTNQRPVQGWAGGSYAPENEDQHSYGNITVREATDKSVNAVYAQMAVDVGPDKVRDTATALGIPGGTPDLTPTPSIALGPATASVLDMAEAYATLANHGEHGMYTILKKITKDGADAVQLPERQTTQAVSREAADTTTSVLRSVVENGTATAAQGAGRPAAGKTGTAEEDTAAWFAGYTPDLATVVSVMGQDPVTAAHKSLYGAMGLPRVNGGGAPAEIWAQFTHDALEGTPATDFDLQVQDGADQVQPPSTGPSSQTPGTGGQDNGGTPGTGTGTGGQDTQGQTNGQTGGTTGDTTGGTPTTGGTDGTPTTGGTGGTPTTGGQTGGGNNGGTTGGTPTTGGQTGGGNNGGTTGGTPTTGGTDAGTGDGGTTAGTAAGPPGG</sequence>
<dbReference type="SUPFAM" id="SSF56601">
    <property type="entry name" value="beta-lactamase/transpeptidase-like"/>
    <property type="match status" value="1"/>
</dbReference>
<dbReference type="Gene3D" id="3.40.710.10">
    <property type="entry name" value="DD-peptidase/beta-lactamase superfamily"/>
    <property type="match status" value="1"/>
</dbReference>
<dbReference type="InterPro" id="IPR001264">
    <property type="entry name" value="Glyco_trans_51"/>
</dbReference>
<reference evidence="18" key="2">
    <citation type="submission" date="2020-09" db="EMBL/GenBank/DDBJ databases">
        <authorList>
            <person name="Sun Q."/>
            <person name="Ohkuma M."/>
        </authorList>
    </citation>
    <scope>NUCLEOTIDE SEQUENCE</scope>
    <source>
        <strain evidence="18">JCM 4654</strain>
    </source>
</reference>
<evidence type="ECO:0000256" key="10">
    <source>
        <dbReference type="ARBA" id="ARBA00023268"/>
    </source>
</evidence>
<dbReference type="FunFam" id="1.10.3810.10:FF:000001">
    <property type="entry name" value="Penicillin-binding protein 1A"/>
    <property type="match status" value="1"/>
</dbReference>
<dbReference type="Pfam" id="PF00905">
    <property type="entry name" value="Transpeptidase"/>
    <property type="match status" value="1"/>
</dbReference>
<keyword evidence="9" id="KW-0573">Peptidoglycan synthesis</keyword>
<evidence type="ECO:0000256" key="14">
    <source>
        <dbReference type="SAM" id="MobiDB-lite"/>
    </source>
</evidence>
<dbReference type="GO" id="GO:0008955">
    <property type="term" value="F:peptidoglycan glycosyltransferase activity"/>
    <property type="evidence" value="ECO:0007669"/>
    <property type="project" value="UniProtKB-EC"/>
</dbReference>
<feature type="compositionally biased region" description="Low complexity" evidence="14">
    <location>
        <begin position="182"/>
        <end position="193"/>
    </location>
</feature>
<gene>
    <name evidence="18" type="ORF">GCM10010508_30090</name>
</gene>
<feature type="compositionally biased region" description="Low complexity" evidence="14">
    <location>
        <begin position="978"/>
        <end position="987"/>
    </location>
</feature>
<dbReference type="EMBL" id="BMVF01000007">
    <property type="protein sequence ID" value="GHD89370.1"/>
    <property type="molecule type" value="Genomic_DNA"/>
</dbReference>
<keyword evidence="3" id="KW-0121">Carboxypeptidase</keyword>
<evidence type="ECO:0000313" key="19">
    <source>
        <dbReference type="Proteomes" id="UP000608955"/>
    </source>
</evidence>
<dbReference type="InterPro" id="IPR023346">
    <property type="entry name" value="Lysozyme-like_dom_sf"/>
</dbReference>
<evidence type="ECO:0000256" key="11">
    <source>
        <dbReference type="ARBA" id="ARBA00023316"/>
    </source>
</evidence>
<dbReference type="PANTHER" id="PTHR32282:SF34">
    <property type="entry name" value="PENICILLIN-BINDING PROTEIN 1A"/>
    <property type="match status" value="1"/>
</dbReference>
<evidence type="ECO:0000256" key="9">
    <source>
        <dbReference type="ARBA" id="ARBA00022984"/>
    </source>
</evidence>
<keyword evidence="5" id="KW-0328">Glycosyltransferase</keyword>
<dbReference type="PANTHER" id="PTHR32282">
    <property type="entry name" value="BINDING PROTEIN TRANSPEPTIDASE, PUTATIVE-RELATED"/>
    <property type="match status" value="1"/>
</dbReference>
<dbReference type="Gene3D" id="1.10.3810.10">
    <property type="entry name" value="Biosynthetic peptidoglycan transglycosylase-like"/>
    <property type="match status" value="1"/>
</dbReference>